<organism evidence="6 7">
    <name type="scientific">Corynebacterium phoceense</name>
    <dbReference type="NCBI Taxonomy" id="1686286"/>
    <lineage>
        <taxon>Bacteria</taxon>
        <taxon>Bacillati</taxon>
        <taxon>Actinomycetota</taxon>
        <taxon>Actinomycetes</taxon>
        <taxon>Mycobacteriales</taxon>
        <taxon>Corynebacteriaceae</taxon>
        <taxon>Corynebacterium</taxon>
    </lineage>
</organism>
<dbReference type="GO" id="GO:0020037">
    <property type="term" value="F:heme binding"/>
    <property type="evidence" value="ECO:0007669"/>
    <property type="project" value="InterPro"/>
</dbReference>
<dbReference type="SUPFAM" id="SSF46458">
    <property type="entry name" value="Globin-like"/>
    <property type="match status" value="1"/>
</dbReference>
<evidence type="ECO:0000256" key="4">
    <source>
        <dbReference type="ARBA" id="ARBA00023004"/>
    </source>
</evidence>
<comment type="similarity">
    <text evidence="5">Belongs to the truncated hemoglobin family. Group II subfamily.</text>
</comment>
<dbReference type="Gene3D" id="1.10.490.10">
    <property type="entry name" value="Globins"/>
    <property type="match status" value="1"/>
</dbReference>
<dbReference type="InterPro" id="IPR001486">
    <property type="entry name" value="Hemoglobin_trunc"/>
</dbReference>
<dbReference type="GO" id="GO:0046872">
    <property type="term" value="F:metal ion binding"/>
    <property type="evidence" value="ECO:0007669"/>
    <property type="project" value="UniProtKB-KW"/>
</dbReference>
<evidence type="ECO:0000256" key="1">
    <source>
        <dbReference type="ARBA" id="ARBA00022448"/>
    </source>
</evidence>
<dbReference type="AlphaFoldDB" id="A0A540R718"/>
<dbReference type="Proteomes" id="UP000318080">
    <property type="component" value="Unassembled WGS sequence"/>
</dbReference>
<reference evidence="6 7" key="1">
    <citation type="submission" date="2019-06" db="EMBL/GenBank/DDBJ databases">
        <title>Draft genome of C. phoceense Strain 272.</title>
        <authorList>
            <person name="Pacheco L.G.C."/>
            <person name="Barberis C.M."/>
            <person name="Almuzara M.N."/>
            <person name="Traglia G.M."/>
            <person name="Santos C.S."/>
            <person name="Rocha D.J.P.G."/>
            <person name="Aguiar E.R.G.R."/>
            <person name="Vay C.A."/>
        </authorList>
    </citation>
    <scope>NUCLEOTIDE SEQUENCE [LARGE SCALE GENOMIC DNA]</scope>
    <source>
        <strain evidence="6 7">272</strain>
    </source>
</reference>
<dbReference type="RefSeq" id="WP_070540597.1">
    <property type="nucleotide sequence ID" value="NZ_JANIKM010000012.1"/>
</dbReference>
<evidence type="ECO:0000256" key="3">
    <source>
        <dbReference type="ARBA" id="ARBA00022723"/>
    </source>
</evidence>
<evidence type="ECO:0000256" key="2">
    <source>
        <dbReference type="ARBA" id="ARBA00022617"/>
    </source>
</evidence>
<dbReference type="InterPro" id="IPR044203">
    <property type="entry name" value="GlbO/GLB3-like"/>
</dbReference>
<dbReference type="PANTHER" id="PTHR47366">
    <property type="entry name" value="TWO-ON-TWO HEMOGLOBIN-3"/>
    <property type="match status" value="1"/>
</dbReference>
<keyword evidence="7" id="KW-1185">Reference proteome</keyword>
<keyword evidence="2" id="KW-0349">Heme</keyword>
<proteinExistence type="inferred from homology"/>
<dbReference type="PANTHER" id="PTHR47366:SF1">
    <property type="entry name" value="TWO-ON-TWO HEMOGLOBIN-3"/>
    <property type="match status" value="1"/>
</dbReference>
<sequence>MTTPNSAESVYDAIGGDATFDKLVAGFYAQVPDDDILAPMYPKDDMEGAHNRLKWFLAQYWGGPQEFSENRGRPALRMRHAHFHVDRAAALRWLELMNNSLAQIDEETIPPAYRHMLTDHFERVAGMLVNQPD</sequence>
<dbReference type="GO" id="GO:0019825">
    <property type="term" value="F:oxygen binding"/>
    <property type="evidence" value="ECO:0007669"/>
    <property type="project" value="InterPro"/>
</dbReference>
<gene>
    <name evidence="6" type="ORF">EJK80_07175</name>
</gene>
<evidence type="ECO:0000256" key="5">
    <source>
        <dbReference type="ARBA" id="ARBA00034496"/>
    </source>
</evidence>
<keyword evidence="4" id="KW-0408">Iron</keyword>
<keyword evidence="1" id="KW-0813">Transport</keyword>
<dbReference type="EMBL" id="VHIR01000008">
    <property type="protein sequence ID" value="TQE43539.1"/>
    <property type="molecule type" value="Genomic_DNA"/>
</dbReference>
<accession>A0A540R718</accession>
<dbReference type="GO" id="GO:0005344">
    <property type="term" value="F:oxygen carrier activity"/>
    <property type="evidence" value="ECO:0007669"/>
    <property type="project" value="InterPro"/>
</dbReference>
<keyword evidence="3" id="KW-0479">Metal-binding</keyword>
<evidence type="ECO:0000313" key="7">
    <source>
        <dbReference type="Proteomes" id="UP000318080"/>
    </source>
</evidence>
<dbReference type="InterPro" id="IPR012292">
    <property type="entry name" value="Globin/Proto"/>
</dbReference>
<name>A0A540R718_9CORY</name>
<protein>
    <submittedName>
        <fullName evidence="6">Globin</fullName>
    </submittedName>
</protein>
<dbReference type="STRING" id="1686286.GCA_900092335_02538"/>
<evidence type="ECO:0000313" key="6">
    <source>
        <dbReference type="EMBL" id="TQE43539.1"/>
    </source>
</evidence>
<comment type="caution">
    <text evidence="6">The sequence shown here is derived from an EMBL/GenBank/DDBJ whole genome shotgun (WGS) entry which is preliminary data.</text>
</comment>
<dbReference type="InterPro" id="IPR009050">
    <property type="entry name" value="Globin-like_sf"/>
</dbReference>
<dbReference type="Pfam" id="PF01152">
    <property type="entry name" value="Bac_globin"/>
    <property type="match status" value="1"/>
</dbReference>